<evidence type="ECO:0000313" key="1">
    <source>
        <dbReference type="EMBL" id="MTI24590.1"/>
    </source>
</evidence>
<sequence length="604" mass="69068">TNMPLTALTGSLGVKRAAHLLRRATFGASKQQIDYFANLTASQAVAQLFATDLPDPTLPIDPATGQEWVESGVVEGANSGDDELRAYFKAWFIGQMMSTDIADSHELAYALREKITLFLHTHFTTMEEKVDDSRALYFQNALFRLFAFDKEDENVVIVDEDTGNSQNEIAPRNFKELTKKICIDNAMLIFLDGRQNVKGSVNENFAREMFELYTIGRGLEARVNGMTPPGPDDYFTFTEQDVQAAAKVLSGFDRDKDFETIDQYTGIPRGRIRGGVIATQHAEGVKQFSDYFSGFNDGKVTPDPTLFQTGPTEESAIDEISQLIDMIYSREETARHICRKLYRFFVYYDIDETLDDDVIAQMAATFTANDFKIQPVLEELFQSEHFYDNVSGVEDDKFGGIIKSPLDLILGTLKFLEIELPSYQNDLENFYMMTGSLLDLMGRQGMTFYEPYEVAGYVAYHQFPVYNRNWISTNYLTQRYDYIRQLMNQNENLPTFDILEFVKLNFNAQATDAKQFITTLAPYIFPFAENLDYEVDGGDLTKERIRYFLQVFIQFDDYQNTAAVNQANSDWGSLYADPSKYLEAGEYLRRLFNAMMQSPEYQLF</sequence>
<protein>
    <submittedName>
        <fullName evidence="1">DUF1800 family protein</fullName>
    </submittedName>
</protein>
<dbReference type="RefSeq" id="WP_155170633.1">
    <property type="nucleotide sequence ID" value="NZ_SMLW01000432.1"/>
</dbReference>
<dbReference type="InterPro" id="IPR014917">
    <property type="entry name" value="DUF1800"/>
</dbReference>
<reference evidence="1 2" key="1">
    <citation type="submission" date="2019-02" db="EMBL/GenBank/DDBJ databases">
        <authorList>
            <person name="Goldberg S.R."/>
            <person name="Haltli B.A."/>
            <person name="Correa H."/>
            <person name="Russell K.G."/>
        </authorList>
    </citation>
    <scope>NUCLEOTIDE SEQUENCE [LARGE SCALE GENOMIC DNA]</scope>
    <source>
        <strain evidence="1 2">JCM 16186</strain>
    </source>
</reference>
<dbReference type="EMBL" id="SMLW01000432">
    <property type="protein sequence ID" value="MTI24590.1"/>
    <property type="molecule type" value="Genomic_DNA"/>
</dbReference>
<evidence type="ECO:0000313" key="2">
    <source>
        <dbReference type="Proteomes" id="UP000798808"/>
    </source>
</evidence>
<dbReference type="Proteomes" id="UP000798808">
    <property type="component" value="Unassembled WGS sequence"/>
</dbReference>
<accession>A0ABW9RN61</accession>
<gene>
    <name evidence="1" type="ORF">E1163_06510</name>
</gene>
<organism evidence="1 2">
    <name type="scientific">Fulvivirga kasyanovii</name>
    <dbReference type="NCBI Taxonomy" id="396812"/>
    <lineage>
        <taxon>Bacteria</taxon>
        <taxon>Pseudomonadati</taxon>
        <taxon>Bacteroidota</taxon>
        <taxon>Cytophagia</taxon>
        <taxon>Cytophagales</taxon>
        <taxon>Fulvivirgaceae</taxon>
        <taxon>Fulvivirga</taxon>
    </lineage>
</organism>
<keyword evidence="2" id="KW-1185">Reference proteome</keyword>
<feature type="non-terminal residue" evidence="1">
    <location>
        <position position="1"/>
    </location>
</feature>
<comment type="caution">
    <text evidence="1">The sequence shown here is derived from an EMBL/GenBank/DDBJ whole genome shotgun (WGS) entry which is preliminary data.</text>
</comment>
<proteinExistence type="predicted"/>
<dbReference type="Pfam" id="PF08811">
    <property type="entry name" value="DUF1800"/>
    <property type="match status" value="1"/>
</dbReference>
<name>A0ABW9RN61_9BACT</name>